<accession>A0A6P1T4D3</accession>
<feature type="transmembrane region" description="Helical" evidence="2">
    <location>
        <begin position="113"/>
        <end position="130"/>
    </location>
</feature>
<dbReference type="RefSeq" id="WP_161863162.1">
    <property type="nucleotide sequence ID" value="NZ_CP046620.1"/>
</dbReference>
<keyword evidence="2" id="KW-0472">Membrane</keyword>
<reference evidence="4 5" key="1">
    <citation type="submission" date="2019-12" db="EMBL/GenBank/DDBJ databases">
        <title>Complete genome sequence of Algicella marina strain 9Alg 56(T) isolated from the red alga Tichocarpus crinitus.</title>
        <authorList>
            <person name="Kim S.-G."/>
            <person name="Nedashkovskaya O.I."/>
        </authorList>
    </citation>
    <scope>NUCLEOTIDE SEQUENCE [LARGE SCALE GENOMIC DNA]</scope>
    <source>
        <strain evidence="4 5">9Alg 56</strain>
    </source>
</reference>
<gene>
    <name evidence="4" type="ORF">GO499_16260</name>
</gene>
<keyword evidence="2" id="KW-1133">Transmembrane helix</keyword>
<comment type="similarity">
    <text evidence="1">Belongs to the polysaccharide synthase family.</text>
</comment>
<evidence type="ECO:0000313" key="4">
    <source>
        <dbReference type="EMBL" id="QHQ36615.1"/>
    </source>
</evidence>
<proteinExistence type="inferred from homology"/>
<keyword evidence="2" id="KW-0812">Transmembrane</keyword>
<evidence type="ECO:0000256" key="1">
    <source>
        <dbReference type="ARBA" id="ARBA00007430"/>
    </source>
</evidence>
<feature type="transmembrane region" description="Helical" evidence="2">
    <location>
        <begin position="81"/>
        <end position="101"/>
    </location>
</feature>
<organism evidence="4 5">
    <name type="scientific">Algicella marina</name>
    <dbReference type="NCBI Taxonomy" id="2683284"/>
    <lineage>
        <taxon>Bacteria</taxon>
        <taxon>Pseudomonadati</taxon>
        <taxon>Pseudomonadota</taxon>
        <taxon>Alphaproteobacteria</taxon>
        <taxon>Rhodobacterales</taxon>
        <taxon>Paracoccaceae</taxon>
        <taxon>Algicella</taxon>
    </lineage>
</organism>
<dbReference type="InterPro" id="IPR051203">
    <property type="entry name" value="Polysaccharide_Synthase-Rel"/>
</dbReference>
<dbReference type="PANTHER" id="PTHR43318">
    <property type="entry name" value="UDP-N-ACETYLGLUCOSAMINE 4,6-DEHYDRATASE"/>
    <property type="match status" value="1"/>
</dbReference>
<feature type="domain" description="Polysaccharide biosynthesis protein CapD-like" evidence="3">
    <location>
        <begin position="284"/>
        <end position="573"/>
    </location>
</feature>
<name>A0A6P1T4D3_9RHOB</name>
<evidence type="ECO:0000313" key="5">
    <source>
        <dbReference type="Proteomes" id="UP000464495"/>
    </source>
</evidence>
<dbReference type="PANTHER" id="PTHR43318:SF1">
    <property type="entry name" value="POLYSACCHARIDE BIOSYNTHESIS PROTEIN EPSC-RELATED"/>
    <property type="match status" value="1"/>
</dbReference>
<dbReference type="Pfam" id="PF02719">
    <property type="entry name" value="Polysacc_synt_2"/>
    <property type="match status" value="1"/>
</dbReference>
<dbReference type="InterPro" id="IPR036291">
    <property type="entry name" value="NAD(P)-bd_dom_sf"/>
</dbReference>
<dbReference type="EMBL" id="CP046620">
    <property type="protein sequence ID" value="QHQ36615.1"/>
    <property type="molecule type" value="Genomic_DNA"/>
</dbReference>
<sequence>MGNLHNTMTRGQKAAVLLSLDGIFMCIALFTALQLRLGELWPVQYFPEATGLFILMPLIGMAFSWWMGIPRIVLRTFERRALLRLGQFALIMAVVCAILDWDYRFGLPRSIPGIWAAVFLFYAVFSRLFLLDLMDRFQSRTTPKKAVLIYGAGSTGQQLMAALQGSPDVKPVGFLDDNPALRRVEVSGLRVFQPDDLQTLVDRRGVAQVILAMPSLAPAKQRRILERLKVSKVEVLTLPSFETMLDGRALRDQLRPVSVDDLLGRDTVDLSSAEISSAYTGRTILISGAGGSIGSELCRQILETSPARIVLYEQSEYALYQIDMELRAIAPATVQIVAVLGSVCDSARVSRTLQMYDVEIVLHAAAYKHVPLVEDNAVEGARNNILGTRTLADAAEAAGVQRFILVSTDKAVRPTNIMGATKRMAELVIQDRQTRSRGTIFTMVRFGNVLGSSGSVIPLFRKQIQAGGPVTLTHPDVTRYFMTIPEAAQLVLLAGSFAEGGEVFVLDMGKPVKIRDLARSLIELSGLSVRDDGNPDGDIAIEVTGLRPGEKLYEELLIDDSTIATPHPKILRAAEGHLSQTETASSLHEIEGAVTSGDIPSLRSTLERRLDGYKPSNPAERLSS</sequence>
<feature type="transmembrane region" description="Helical" evidence="2">
    <location>
        <begin position="49"/>
        <end position="69"/>
    </location>
</feature>
<dbReference type="KEGG" id="amaq:GO499_16260"/>
<evidence type="ECO:0000259" key="3">
    <source>
        <dbReference type="Pfam" id="PF02719"/>
    </source>
</evidence>
<feature type="transmembrane region" description="Helical" evidence="2">
    <location>
        <begin position="14"/>
        <end position="37"/>
    </location>
</feature>
<dbReference type="Pfam" id="PF13727">
    <property type="entry name" value="CoA_binding_3"/>
    <property type="match status" value="1"/>
</dbReference>
<protein>
    <submittedName>
        <fullName evidence="4">NAD-dependent epimerase/dehydratase family protein</fullName>
    </submittedName>
</protein>
<dbReference type="Gene3D" id="3.40.50.720">
    <property type="entry name" value="NAD(P)-binding Rossmann-like Domain"/>
    <property type="match status" value="2"/>
</dbReference>
<dbReference type="CDD" id="cd05237">
    <property type="entry name" value="UDP_invert_4-6DH_SDR_e"/>
    <property type="match status" value="1"/>
</dbReference>
<dbReference type="AlphaFoldDB" id="A0A6P1T4D3"/>
<dbReference type="InterPro" id="IPR003869">
    <property type="entry name" value="Polysac_CapD-like"/>
</dbReference>
<dbReference type="Proteomes" id="UP000464495">
    <property type="component" value="Chromosome"/>
</dbReference>
<keyword evidence="5" id="KW-1185">Reference proteome</keyword>
<dbReference type="SUPFAM" id="SSF51735">
    <property type="entry name" value="NAD(P)-binding Rossmann-fold domains"/>
    <property type="match status" value="2"/>
</dbReference>
<evidence type="ECO:0000256" key="2">
    <source>
        <dbReference type="SAM" id="Phobius"/>
    </source>
</evidence>